<proteinExistence type="predicted"/>
<dbReference type="SUPFAM" id="SSF48403">
    <property type="entry name" value="Ankyrin repeat"/>
    <property type="match status" value="1"/>
</dbReference>
<dbReference type="PROSITE" id="PS50088">
    <property type="entry name" value="ANK_REPEAT"/>
    <property type="match status" value="1"/>
</dbReference>
<dbReference type="AlphaFoldDB" id="A0A812LQN4"/>
<dbReference type="Pfam" id="PF12796">
    <property type="entry name" value="Ank_2"/>
    <property type="match status" value="1"/>
</dbReference>
<feature type="region of interest" description="Disordered" evidence="2">
    <location>
        <begin position="233"/>
        <end position="254"/>
    </location>
</feature>
<feature type="repeat" description="ANK" evidence="1">
    <location>
        <begin position="55"/>
        <end position="87"/>
    </location>
</feature>
<name>A0A812LQN4_9DINO</name>
<protein>
    <submittedName>
        <fullName evidence="3">Uncharacterized protein</fullName>
    </submittedName>
</protein>
<keyword evidence="4" id="KW-1185">Reference proteome</keyword>
<dbReference type="PROSITE" id="PS50297">
    <property type="entry name" value="ANK_REP_REGION"/>
    <property type="match status" value="1"/>
</dbReference>
<sequence>MGSEEVLVADSMGSQVVAVHSSRADLALRKACQGRDIQATRSALARGAGLGADKSGRTALHYAAGVGFCEGVRELLEQGFDPNVVDGHGGRPVDEAEYWGAKAPGEQRRKACLECRDCLVSFHGRRCDPQARDDTASFLHRRRSLQDLVRRRDGLRAYMPWQDDLDQLDKRLSAPADTGAASSASPGPERHVSAACAANTGNNNAAPRQRLWGDVVNAYKDLSRKQVAKAETATATATATATEPLDPKHERVYL</sequence>
<dbReference type="EMBL" id="CAJNDS010001169">
    <property type="protein sequence ID" value="CAE7250420.1"/>
    <property type="molecule type" value="Genomic_DNA"/>
</dbReference>
<organism evidence="3 4">
    <name type="scientific">Symbiodinium natans</name>
    <dbReference type="NCBI Taxonomy" id="878477"/>
    <lineage>
        <taxon>Eukaryota</taxon>
        <taxon>Sar</taxon>
        <taxon>Alveolata</taxon>
        <taxon>Dinophyceae</taxon>
        <taxon>Suessiales</taxon>
        <taxon>Symbiodiniaceae</taxon>
        <taxon>Symbiodinium</taxon>
    </lineage>
</organism>
<comment type="caution">
    <text evidence="3">The sequence shown here is derived from an EMBL/GenBank/DDBJ whole genome shotgun (WGS) entry which is preliminary data.</text>
</comment>
<dbReference type="InterPro" id="IPR036770">
    <property type="entry name" value="Ankyrin_rpt-contain_sf"/>
</dbReference>
<dbReference type="SMART" id="SM00248">
    <property type="entry name" value="ANK"/>
    <property type="match status" value="1"/>
</dbReference>
<evidence type="ECO:0000256" key="2">
    <source>
        <dbReference type="SAM" id="MobiDB-lite"/>
    </source>
</evidence>
<keyword evidence="1" id="KW-0040">ANK repeat</keyword>
<feature type="compositionally biased region" description="Low complexity" evidence="2">
    <location>
        <begin position="233"/>
        <end position="243"/>
    </location>
</feature>
<dbReference type="Proteomes" id="UP000604046">
    <property type="component" value="Unassembled WGS sequence"/>
</dbReference>
<dbReference type="OrthoDB" id="427241at2759"/>
<reference evidence="3" key="1">
    <citation type="submission" date="2021-02" db="EMBL/GenBank/DDBJ databases">
        <authorList>
            <person name="Dougan E. K."/>
            <person name="Rhodes N."/>
            <person name="Thang M."/>
            <person name="Chan C."/>
        </authorList>
    </citation>
    <scope>NUCLEOTIDE SEQUENCE</scope>
</reference>
<feature type="compositionally biased region" description="Basic and acidic residues" evidence="2">
    <location>
        <begin position="245"/>
        <end position="254"/>
    </location>
</feature>
<evidence type="ECO:0000313" key="4">
    <source>
        <dbReference type="Proteomes" id="UP000604046"/>
    </source>
</evidence>
<evidence type="ECO:0000256" key="1">
    <source>
        <dbReference type="PROSITE-ProRule" id="PRU00023"/>
    </source>
</evidence>
<dbReference type="Gene3D" id="1.25.40.20">
    <property type="entry name" value="Ankyrin repeat-containing domain"/>
    <property type="match status" value="1"/>
</dbReference>
<dbReference type="InterPro" id="IPR002110">
    <property type="entry name" value="Ankyrin_rpt"/>
</dbReference>
<accession>A0A812LQN4</accession>
<evidence type="ECO:0000313" key="3">
    <source>
        <dbReference type="EMBL" id="CAE7250420.1"/>
    </source>
</evidence>
<gene>
    <name evidence="3" type="ORF">SNAT2548_LOCUS12299</name>
</gene>